<dbReference type="Proteomes" id="UP000005778">
    <property type="component" value="Chromosome"/>
</dbReference>
<dbReference type="GO" id="GO:0030288">
    <property type="term" value="C:outer membrane-bounded periplasmic space"/>
    <property type="evidence" value="ECO:0007669"/>
    <property type="project" value="InterPro"/>
</dbReference>
<accession>I5AZ74</accession>
<keyword evidence="3" id="KW-1185">Reference proteome</keyword>
<dbReference type="HOGENOM" id="CLU_069625_0_0_7"/>
<sequence length="353" mass="37137">MNRKTNLILVAACILFFMTAGCMSSMSTGDSGAKTTATGAAGGSTAQNANQGLERCTASLGTLAIYEDKNEPWYHYLTRDLRLPSTVPVLRLLAQQSNCFVVVERGKAMNQMMEERALMQSGEMRSGSNFGKGQMVAADYTMTPSITFSARDTSGGRAVVGALLGSVAGAVAGGFKTSDASTMLTLIENRSGVQLAAAEGSARNTDFSLVGGMFGHHAGGAAGAYGRTPEGKVIIAAFTDSMNNMIRAVKSYKAQSVAGGLGTGGTMAVQGGATAMAASNVLEGVMTQRNYNAASGVYDYVIITKDGSRTFTFSSAQKIPYKNDLVQFYAPGGQVDVNSFKLIEKRYMQKYLQ</sequence>
<evidence type="ECO:0000313" key="3">
    <source>
        <dbReference type="Proteomes" id="UP000005778"/>
    </source>
</evidence>
<protein>
    <submittedName>
        <fullName evidence="2">Uncharacterized protein involved in formation of curli polymers</fullName>
    </submittedName>
</protein>
<feature type="signal peptide" evidence="1">
    <location>
        <begin position="1"/>
        <end position="22"/>
    </location>
</feature>
<dbReference type="STRING" id="879212.DespoDRAFT_00521"/>
<dbReference type="RefSeq" id="WP_004071146.1">
    <property type="nucleotide sequence ID" value="NZ_CM001488.1"/>
</dbReference>
<reference evidence="2 3" key="2">
    <citation type="submission" date="2012-02" db="EMBL/GenBank/DDBJ databases">
        <title>Improved High-Quality Draft sequence of Desulfobacter postgatei 2ac9.</title>
        <authorList>
            <consortium name="US DOE Joint Genome Institute"/>
            <person name="Lucas S."/>
            <person name="Han J."/>
            <person name="Lapidus A."/>
            <person name="Cheng J.-F."/>
            <person name="Goodwin L."/>
            <person name="Pitluck S."/>
            <person name="Peters L."/>
            <person name="Ovchinnikova G."/>
            <person name="Held B."/>
            <person name="Detter J.C."/>
            <person name="Han C."/>
            <person name="Tapia R."/>
            <person name="Land M."/>
            <person name="Hauser L."/>
            <person name="Kyrpides N."/>
            <person name="Ivanova N."/>
            <person name="Pagani I."/>
            <person name="Orellana R."/>
            <person name="Lovley D."/>
            <person name="Woyke T."/>
        </authorList>
    </citation>
    <scope>NUCLEOTIDE SEQUENCE [LARGE SCALE GENOMIC DNA]</scope>
    <source>
        <strain evidence="2 3">2ac9</strain>
    </source>
</reference>
<dbReference type="Pfam" id="PF03783">
    <property type="entry name" value="CsgG"/>
    <property type="match status" value="1"/>
</dbReference>
<dbReference type="InterPro" id="IPR005534">
    <property type="entry name" value="Curli_assmbl/transp-comp_CsgG"/>
</dbReference>
<proteinExistence type="predicted"/>
<keyword evidence="1" id="KW-0732">Signal</keyword>
<evidence type="ECO:0000313" key="2">
    <source>
        <dbReference type="EMBL" id="EIM62537.1"/>
    </source>
</evidence>
<dbReference type="AlphaFoldDB" id="I5AZ74"/>
<dbReference type="EMBL" id="CM001488">
    <property type="protein sequence ID" value="EIM62537.1"/>
    <property type="molecule type" value="Genomic_DNA"/>
</dbReference>
<gene>
    <name evidence="2" type="ORF">DespoDRAFT_00521</name>
</gene>
<reference evidence="2 3" key="1">
    <citation type="submission" date="2011-09" db="EMBL/GenBank/DDBJ databases">
        <authorList>
            <consortium name="US DOE Joint Genome Institute (JGI-PGF)"/>
            <person name="Lucas S."/>
            <person name="Han J."/>
            <person name="Lapidus A."/>
            <person name="Cheng J.-F."/>
            <person name="Goodwin L."/>
            <person name="Pitluck S."/>
            <person name="Peters L."/>
            <person name="Land M.L."/>
            <person name="Hauser L."/>
            <person name="Orellana R."/>
            <person name="Lovley D."/>
            <person name="Woyke T.J."/>
        </authorList>
    </citation>
    <scope>NUCLEOTIDE SEQUENCE [LARGE SCALE GENOMIC DNA]</scope>
    <source>
        <strain evidence="2 3">2ac9</strain>
    </source>
</reference>
<feature type="chain" id="PRO_5003699461" evidence="1">
    <location>
        <begin position="23"/>
        <end position="353"/>
    </location>
</feature>
<evidence type="ECO:0000256" key="1">
    <source>
        <dbReference type="SAM" id="SignalP"/>
    </source>
</evidence>
<dbReference type="eggNOG" id="COG3409">
    <property type="taxonomic scope" value="Bacteria"/>
</dbReference>
<name>I5AZ74_9BACT</name>
<organism evidence="2 3">
    <name type="scientific">Desulfobacter postgatei 2ac9</name>
    <dbReference type="NCBI Taxonomy" id="879212"/>
    <lineage>
        <taxon>Bacteria</taxon>
        <taxon>Pseudomonadati</taxon>
        <taxon>Thermodesulfobacteriota</taxon>
        <taxon>Desulfobacteria</taxon>
        <taxon>Desulfobacterales</taxon>
        <taxon>Desulfobacteraceae</taxon>
        <taxon>Desulfobacter</taxon>
    </lineage>
</organism>
<dbReference type="PROSITE" id="PS51257">
    <property type="entry name" value="PROKAR_LIPOPROTEIN"/>
    <property type="match status" value="1"/>
</dbReference>